<dbReference type="InterPro" id="IPR037522">
    <property type="entry name" value="HD_GYP_dom"/>
</dbReference>
<dbReference type="SUPFAM" id="SSF52172">
    <property type="entry name" value="CheY-like"/>
    <property type="match status" value="1"/>
</dbReference>
<dbReference type="PROSITE" id="PS51832">
    <property type="entry name" value="HD_GYP"/>
    <property type="match status" value="1"/>
</dbReference>
<reference evidence="4 5" key="1">
    <citation type="submission" date="2021-05" db="EMBL/GenBank/DDBJ databases">
        <title>The draft genome of Geobacter pelophilus DSM 12255.</title>
        <authorList>
            <person name="Xu Z."/>
            <person name="Masuda Y."/>
            <person name="Itoh H."/>
            <person name="Senoo K."/>
        </authorList>
    </citation>
    <scope>NUCLEOTIDE SEQUENCE [LARGE SCALE GENOMIC DNA]</scope>
    <source>
        <strain evidence="4 5">DSM 12255</strain>
    </source>
</reference>
<feature type="domain" description="Response regulatory" evidence="2">
    <location>
        <begin position="4"/>
        <end position="118"/>
    </location>
</feature>
<gene>
    <name evidence="4" type="ORF">KI809_18940</name>
</gene>
<dbReference type="SUPFAM" id="SSF109604">
    <property type="entry name" value="HD-domain/PDEase-like"/>
    <property type="match status" value="1"/>
</dbReference>
<dbReference type="NCBIfam" id="TIGR00277">
    <property type="entry name" value="HDIG"/>
    <property type="match status" value="1"/>
</dbReference>
<dbReference type="Pfam" id="PF13487">
    <property type="entry name" value="HD_5"/>
    <property type="match status" value="1"/>
</dbReference>
<dbReference type="InterPro" id="IPR006675">
    <property type="entry name" value="HDIG_dom"/>
</dbReference>
<dbReference type="AlphaFoldDB" id="A0AAW4L6G9"/>
<dbReference type="Pfam" id="PF00072">
    <property type="entry name" value="Response_reg"/>
    <property type="match status" value="1"/>
</dbReference>
<organism evidence="4 5">
    <name type="scientific">Geoanaerobacter pelophilus</name>
    <dbReference type="NCBI Taxonomy" id="60036"/>
    <lineage>
        <taxon>Bacteria</taxon>
        <taxon>Pseudomonadati</taxon>
        <taxon>Thermodesulfobacteriota</taxon>
        <taxon>Desulfuromonadia</taxon>
        <taxon>Geobacterales</taxon>
        <taxon>Geobacteraceae</taxon>
        <taxon>Geoanaerobacter</taxon>
    </lineage>
</organism>
<dbReference type="GO" id="GO:0000160">
    <property type="term" value="P:phosphorelay signal transduction system"/>
    <property type="evidence" value="ECO:0007669"/>
    <property type="project" value="InterPro"/>
</dbReference>
<dbReference type="InterPro" id="IPR052020">
    <property type="entry name" value="Cyclic_di-GMP/3'3'-cGAMP_PDE"/>
</dbReference>
<dbReference type="PANTHER" id="PTHR45228:SF5">
    <property type="entry name" value="CYCLIC DI-GMP PHOSPHODIESTERASE VC_1348-RELATED"/>
    <property type="match status" value="1"/>
</dbReference>
<dbReference type="Gene3D" id="3.40.50.2300">
    <property type="match status" value="1"/>
</dbReference>
<dbReference type="PANTHER" id="PTHR45228">
    <property type="entry name" value="CYCLIC DI-GMP PHOSPHODIESTERASE TM_0186-RELATED"/>
    <property type="match status" value="1"/>
</dbReference>
<dbReference type="Proteomes" id="UP000811899">
    <property type="component" value="Unassembled WGS sequence"/>
</dbReference>
<dbReference type="EMBL" id="JAHCVJ010000011">
    <property type="protein sequence ID" value="MBT0666389.1"/>
    <property type="molecule type" value="Genomic_DNA"/>
</dbReference>
<accession>A0AAW4L6G9</accession>
<dbReference type="SMART" id="SM00448">
    <property type="entry name" value="REC"/>
    <property type="match status" value="1"/>
</dbReference>
<dbReference type="CDD" id="cd17574">
    <property type="entry name" value="REC_OmpR"/>
    <property type="match status" value="1"/>
</dbReference>
<comment type="caution">
    <text evidence="4">The sequence shown here is derived from an EMBL/GenBank/DDBJ whole genome shotgun (WGS) entry which is preliminary data.</text>
</comment>
<evidence type="ECO:0000259" key="3">
    <source>
        <dbReference type="PROSITE" id="PS51832"/>
    </source>
</evidence>
<dbReference type="InterPro" id="IPR001789">
    <property type="entry name" value="Sig_transdc_resp-reg_receiver"/>
</dbReference>
<dbReference type="Gene3D" id="1.10.3210.10">
    <property type="entry name" value="Hypothetical protein af1432"/>
    <property type="match status" value="1"/>
</dbReference>
<feature type="domain" description="HD-GYP" evidence="3">
    <location>
        <begin position="152"/>
        <end position="347"/>
    </location>
</feature>
<dbReference type="SMART" id="SM00471">
    <property type="entry name" value="HDc"/>
    <property type="match status" value="1"/>
</dbReference>
<dbReference type="InterPro" id="IPR011006">
    <property type="entry name" value="CheY-like_superfamily"/>
</dbReference>
<dbReference type="CDD" id="cd00077">
    <property type="entry name" value="HDc"/>
    <property type="match status" value="1"/>
</dbReference>
<evidence type="ECO:0000256" key="1">
    <source>
        <dbReference type="PROSITE-ProRule" id="PRU00169"/>
    </source>
</evidence>
<keyword evidence="1" id="KW-0597">Phosphoprotein</keyword>
<dbReference type="PROSITE" id="PS50110">
    <property type="entry name" value="RESPONSE_REGULATORY"/>
    <property type="match status" value="1"/>
</dbReference>
<proteinExistence type="predicted"/>
<evidence type="ECO:0000313" key="4">
    <source>
        <dbReference type="EMBL" id="MBT0666389.1"/>
    </source>
</evidence>
<protein>
    <submittedName>
        <fullName evidence="4">Response regulator</fullName>
    </submittedName>
</protein>
<evidence type="ECO:0000259" key="2">
    <source>
        <dbReference type="PROSITE" id="PS50110"/>
    </source>
</evidence>
<keyword evidence="5" id="KW-1185">Reference proteome</keyword>
<evidence type="ECO:0000313" key="5">
    <source>
        <dbReference type="Proteomes" id="UP000811899"/>
    </source>
</evidence>
<sequence>MSANLLIVDDEQMIRDLLCITLTRENYTCFPCSNADEGLEMIKDLEIDLALLDVMMPGSSGLELLKELKKISPDTAVLMITALSDMETALSSIHLGADDYITKPFSVDNVVMKANNALEKRRLIIENRKYQNELEVKVLEQTRVIRAAMEEINLSYESTLSALVRSLDARESEVGSHSERVMNYTLLLARHMGISEPDLSIIAKGALLHDIGKIGVSDNILLKPGKLTDDEWIEMKKHPQIGHDILSDIKFLKGASEFILAHHERFDGKGYPNGLKGTDIPLSARIFALVDTLDAMTSDRPYRKALPYATMVEEIKRCRGSQFDPAIVDEFIAIKREQWEEVAGHLFI</sequence>
<dbReference type="InterPro" id="IPR003607">
    <property type="entry name" value="HD/PDEase_dom"/>
</dbReference>
<feature type="modified residue" description="4-aspartylphosphate" evidence="1">
    <location>
        <position position="53"/>
    </location>
</feature>
<name>A0AAW4L6G9_9BACT</name>